<dbReference type="RefSeq" id="WP_114495693.1">
    <property type="nucleotide sequence ID" value="NZ_QPJW01000001.1"/>
</dbReference>
<comment type="caution">
    <text evidence="1">The sequence shown here is derived from an EMBL/GenBank/DDBJ whole genome shotgun (WGS) entry which is preliminary data.</text>
</comment>
<dbReference type="AlphaFoldDB" id="A0A369BTY0"/>
<keyword evidence="2" id="KW-1185">Reference proteome</keyword>
<proteinExistence type="predicted"/>
<dbReference type="EMBL" id="QPJW01000001">
    <property type="protein sequence ID" value="RCX23867.1"/>
    <property type="molecule type" value="Genomic_DNA"/>
</dbReference>
<reference evidence="1 2" key="1">
    <citation type="submission" date="2018-07" db="EMBL/GenBank/DDBJ databases">
        <title>Genomic Encyclopedia of Type Strains, Phase III (KMG-III): the genomes of soil and plant-associated and newly described type strains.</title>
        <authorList>
            <person name="Whitman W."/>
        </authorList>
    </citation>
    <scope>NUCLEOTIDE SEQUENCE [LARGE SCALE GENOMIC DNA]</scope>
    <source>
        <strain evidence="1 2">CECT 8333</strain>
    </source>
</reference>
<dbReference type="Proteomes" id="UP000253090">
    <property type="component" value="Unassembled WGS sequence"/>
</dbReference>
<accession>A0A369BTY0</accession>
<organism evidence="1 2">
    <name type="scientific">Fontibacillus phaseoli</name>
    <dbReference type="NCBI Taxonomy" id="1416533"/>
    <lineage>
        <taxon>Bacteria</taxon>
        <taxon>Bacillati</taxon>
        <taxon>Bacillota</taxon>
        <taxon>Bacilli</taxon>
        <taxon>Bacillales</taxon>
        <taxon>Paenibacillaceae</taxon>
        <taxon>Fontibacillus</taxon>
    </lineage>
</organism>
<protein>
    <submittedName>
        <fullName evidence="1">Uncharacterized protein</fullName>
    </submittedName>
</protein>
<sequence>MQRNLKDDIISTSESFSTNFADKGNFDFSVESLQAVDDILEELSDFEMDEEMLDSVSSMAGCYIFEVARRNFGGEYFWIEKKEQPVLITGEPDFSISLYAFDKVKGRIENGKEDHIPFYFDGFISAVEKGRRSSGYCATIV</sequence>
<dbReference type="OrthoDB" id="8850210at2"/>
<evidence type="ECO:0000313" key="1">
    <source>
        <dbReference type="EMBL" id="RCX23867.1"/>
    </source>
</evidence>
<gene>
    <name evidence="1" type="ORF">DFP94_1011471</name>
</gene>
<name>A0A369BTY0_9BACL</name>
<evidence type="ECO:0000313" key="2">
    <source>
        <dbReference type="Proteomes" id="UP000253090"/>
    </source>
</evidence>